<proteinExistence type="predicted"/>
<dbReference type="GO" id="GO:0009103">
    <property type="term" value="P:lipopolysaccharide biosynthetic process"/>
    <property type="evidence" value="ECO:0007669"/>
    <property type="project" value="TreeGrafter"/>
</dbReference>
<keyword evidence="5" id="KW-1185">Reference proteome</keyword>
<dbReference type="GO" id="GO:0102710">
    <property type="term" value="F:D-inositol-3-phosphate glycosyltransferase activity"/>
    <property type="evidence" value="ECO:0007669"/>
    <property type="project" value="UniProtKB-EC"/>
</dbReference>
<organism evidence="4 5">
    <name type="scientific">Aquisphaera giovannonii</name>
    <dbReference type="NCBI Taxonomy" id="406548"/>
    <lineage>
        <taxon>Bacteria</taxon>
        <taxon>Pseudomonadati</taxon>
        <taxon>Planctomycetota</taxon>
        <taxon>Planctomycetia</taxon>
        <taxon>Isosphaerales</taxon>
        <taxon>Isosphaeraceae</taxon>
        <taxon>Aquisphaera</taxon>
    </lineage>
</organism>
<dbReference type="Pfam" id="PF00534">
    <property type="entry name" value="Glycos_transf_1"/>
    <property type="match status" value="1"/>
</dbReference>
<dbReference type="Proteomes" id="UP000324233">
    <property type="component" value="Chromosome"/>
</dbReference>
<evidence type="ECO:0000259" key="2">
    <source>
        <dbReference type="Pfam" id="PF00534"/>
    </source>
</evidence>
<dbReference type="Pfam" id="PF13439">
    <property type="entry name" value="Glyco_transf_4"/>
    <property type="match status" value="1"/>
</dbReference>
<evidence type="ECO:0000259" key="3">
    <source>
        <dbReference type="Pfam" id="PF13439"/>
    </source>
</evidence>
<reference evidence="4 5" key="1">
    <citation type="submission" date="2019-08" db="EMBL/GenBank/DDBJ databases">
        <title>Deep-cultivation of Planctomycetes and their phenomic and genomic characterization uncovers novel biology.</title>
        <authorList>
            <person name="Wiegand S."/>
            <person name="Jogler M."/>
            <person name="Boedeker C."/>
            <person name="Pinto D."/>
            <person name="Vollmers J."/>
            <person name="Rivas-Marin E."/>
            <person name="Kohn T."/>
            <person name="Peeters S.H."/>
            <person name="Heuer A."/>
            <person name="Rast P."/>
            <person name="Oberbeckmann S."/>
            <person name="Bunk B."/>
            <person name="Jeske O."/>
            <person name="Meyerdierks A."/>
            <person name="Storesund J.E."/>
            <person name="Kallscheuer N."/>
            <person name="Luecker S."/>
            <person name="Lage O.M."/>
            <person name="Pohl T."/>
            <person name="Merkel B.J."/>
            <person name="Hornburger P."/>
            <person name="Mueller R.-W."/>
            <person name="Bruemmer F."/>
            <person name="Labrenz M."/>
            <person name="Spormann A.M."/>
            <person name="Op den Camp H."/>
            <person name="Overmann J."/>
            <person name="Amann R."/>
            <person name="Jetten M.S.M."/>
            <person name="Mascher T."/>
            <person name="Medema M.H."/>
            <person name="Devos D.P."/>
            <person name="Kaster A.-K."/>
            <person name="Ovreas L."/>
            <person name="Rohde M."/>
            <person name="Galperin M.Y."/>
            <person name="Jogler C."/>
        </authorList>
    </citation>
    <scope>NUCLEOTIDE SEQUENCE [LARGE SCALE GENOMIC DNA]</scope>
    <source>
        <strain evidence="4 5">OJF2</strain>
    </source>
</reference>
<dbReference type="Gene3D" id="3.40.50.2000">
    <property type="entry name" value="Glycogen Phosphorylase B"/>
    <property type="match status" value="2"/>
</dbReference>
<feature type="domain" description="Glycosyl transferase family 1" evidence="2">
    <location>
        <begin position="200"/>
        <end position="358"/>
    </location>
</feature>
<dbReference type="SUPFAM" id="SSF53756">
    <property type="entry name" value="UDP-Glycosyltransferase/glycogen phosphorylase"/>
    <property type="match status" value="1"/>
</dbReference>
<dbReference type="InterPro" id="IPR001296">
    <property type="entry name" value="Glyco_trans_1"/>
</dbReference>
<keyword evidence="4" id="KW-0328">Glycosyltransferase</keyword>
<dbReference type="EMBL" id="CP042997">
    <property type="protein sequence ID" value="QEH36905.1"/>
    <property type="molecule type" value="Genomic_DNA"/>
</dbReference>
<dbReference type="PANTHER" id="PTHR46401:SF2">
    <property type="entry name" value="GLYCOSYLTRANSFERASE WBBK-RELATED"/>
    <property type="match status" value="1"/>
</dbReference>
<dbReference type="OrthoDB" id="283384at2"/>
<evidence type="ECO:0000313" key="4">
    <source>
        <dbReference type="EMBL" id="QEH36905.1"/>
    </source>
</evidence>
<feature type="domain" description="Glycosyltransferase subfamily 4-like N-terminal" evidence="3">
    <location>
        <begin position="22"/>
        <end position="179"/>
    </location>
</feature>
<name>A0A5B9W9Z0_9BACT</name>
<dbReference type="EC" id="2.4.1.250" evidence="4"/>
<protein>
    <submittedName>
        <fullName evidence="4">D-inositol 3-phosphate glycosyltransferase</fullName>
        <ecNumber evidence="4">2.4.1.250</ecNumber>
    </submittedName>
</protein>
<gene>
    <name evidence="4" type="primary">mshA_6</name>
    <name evidence="4" type="ORF">OJF2_54900</name>
</gene>
<dbReference type="AlphaFoldDB" id="A0A5B9W9Z0"/>
<keyword evidence="1 4" id="KW-0808">Transferase</keyword>
<dbReference type="PANTHER" id="PTHR46401">
    <property type="entry name" value="GLYCOSYLTRANSFERASE WBBK-RELATED"/>
    <property type="match status" value="1"/>
</dbReference>
<evidence type="ECO:0000313" key="5">
    <source>
        <dbReference type="Proteomes" id="UP000324233"/>
    </source>
</evidence>
<dbReference type="CDD" id="cd03809">
    <property type="entry name" value="GT4_MtfB-like"/>
    <property type="match status" value="1"/>
</dbReference>
<dbReference type="RefSeq" id="WP_148596535.1">
    <property type="nucleotide sequence ID" value="NZ_CP042997.1"/>
</dbReference>
<accession>A0A5B9W9Z0</accession>
<evidence type="ECO:0000256" key="1">
    <source>
        <dbReference type="ARBA" id="ARBA00022679"/>
    </source>
</evidence>
<dbReference type="InterPro" id="IPR028098">
    <property type="entry name" value="Glyco_trans_4-like_N"/>
</dbReference>
<dbReference type="KEGG" id="agv:OJF2_54900"/>
<sequence>MRIGFDGTCLANRRGFGRFSRLLLDALARQAPADMELIVFLDRPSAAAVTLPTGVVPRIVDVAQAPAAAASASGRRRVGDMLAMSRAVARAKLDVMYFPATYTFFPVWNVRRLVVTMHDTLALAHPDLVFPTRKGRVAWLVKEHIAARMADRIVTVSETSRRDLQSWFRLPADRLRVVTEGPAPVFRPGDTGPEADRVLRRHAIPSGSRYFLYVGGLSPHKNVPRLVEAFSRVAAPGVFLVVVGDFGDVFHTDVAAIRAAIDRHGIGGNVILPGFVPDDDLLHLYRRAVALVQPSLMEGFGLPPVEAMACGTPVVASRAGSLPEILGDAGLLFEPTDIGSIAGCLRRILDDLPLRDRLAGLSLQRSHAFTWELAARQLLECLLELGPTRRLRPDGSAGRRLVG</sequence>